<sequence>MMSPIAETRSLMTSIIDELEAIAMSADAKMDVEISALLEELIEEVERTEVEPVESSPKSPKSPRALKRIRSVFKRRAKSTLEPLDSAKSSPEKKGFGLLRVVHWFQKQRCRLQRTPMNMLPSVEELTQKKMPSSADSLLDFPIVRRQDRICQEPSIGKTSVDLSSWSGETTFSFRSVNAPEKAADYVTRGAEFIPSDPHPLLRAGSPTMIEDTTQRLLKKSELSTTGDSSSYESTTYTSSEGSSGSYGSSSSDTSDSSANSSSSWTTGSSGSSSCTSGTSCSRSTAPSNASIRNKFSQKFFIGVCSPKEAEDTVILPTHFCTYIPPEQEDDLPVFCYLSERSLYHHFPVRSTRLFRANQQEHKLYFIFSDMYFDSVVNLATFYAQEIEAARNRGIDAFTLFLPKFDRIEKRRLKNITK</sequence>
<feature type="compositionally biased region" description="Low complexity" evidence="1">
    <location>
        <begin position="53"/>
        <end position="63"/>
    </location>
</feature>
<feature type="compositionally biased region" description="Low complexity" evidence="1">
    <location>
        <begin position="224"/>
        <end position="285"/>
    </location>
</feature>
<feature type="region of interest" description="Disordered" evidence="1">
    <location>
        <begin position="48"/>
        <end position="67"/>
    </location>
</feature>
<keyword evidence="3" id="KW-1185">Reference proteome</keyword>
<feature type="region of interest" description="Disordered" evidence="1">
    <location>
        <begin position="218"/>
        <end position="289"/>
    </location>
</feature>
<evidence type="ECO:0000256" key="1">
    <source>
        <dbReference type="SAM" id="MobiDB-lite"/>
    </source>
</evidence>
<organism evidence="2 3">
    <name type="scientific">Steinernema hermaphroditum</name>
    <dbReference type="NCBI Taxonomy" id="289476"/>
    <lineage>
        <taxon>Eukaryota</taxon>
        <taxon>Metazoa</taxon>
        <taxon>Ecdysozoa</taxon>
        <taxon>Nematoda</taxon>
        <taxon>Chromadorea</taxon>
        <taxon>Rhabditida</taxon>
        <taxon>Tylenchina</taxon>
        <taxon>Panagrolaimomorpha</taxon>
        <taxon>Strongyloidoidea</taxon>
        <taxon>Steinernematidae</taxon>
        <taxon>Steinernema</taxon>
    </lineage>
</organism>
<evidence type="ECO:0000313" key="3">
    <source>
        <dbReference type="Proteomes" id="UP001175271"/>
    </source>
</evidence>
<gene>
    <name evidence="2" type="ORF">QR680_006605</name>
</gene>
<protein>
    <submittedName>
        <fullName evidence="2">Uncharacterized protein</fullName>
    </submittedName>
</protein>
<name>A0AA39HW33_9BILA</name>
<dbReference type="EMBL" id="JAUCMV010000003">
    <property type="protein sequence ID" value="KAK0413107.1"/>
    <property type="molecule type" value="Genomic_DNA"/>
</dbReference>
<dbReference type="Proteomes" id="UP001175271">
    <property type="component" value="Unassembled WGS sequence"/>
</dbReference>
<dbReference type="InterPro" id="IPR036860">
    <property type="entry name" value="SH2_dom_sf"/>
</dbReference>
<proteinExistence type="predicted"/>
<comment type="caution">
    <text evidence="2">The sequence shown here is derived from an EMBL/GenBank/DDBJ whole genome shotgun (WGS) entry which is preliminary data.</text>
</comment>
<reference evidence="2" key="1">
    <citation type="submission" date="2023-06" db="EMBL/GenBank/DDBJ databases">
        <title>Genomic analysis of the entomopathogenic nematode Steinernema hermaphroditum.</title>
        <authorList>
            <person name="Schwarz E.M."/>
            <person name="Heppert J.K."/>
            <person name="Baniya A."/>
            <person name="Schwartz H.T."/>
            <person name="Tan C.-H."/>
            <person name="Antoshechkin I."/>
            <person name="Sternberg P.W."/>
            <person name="Goodrich-Blair H."/>
            <person name="Dillman A.R."/>
        </authorList>
    </citation>
    <scope>NUCLEOTIDE SEQUENCE</scope>
    <source>
        <strain evidence="2">PS9179</strain>
        <tissue evidence="2">Whole animal</tissue>
    </source>
</reference>
<dbReference type="SUPFAM" id="SSF55550">
    <property type="entry name" value="SH2 domain"/>
    <property type="match status" value="1"/>
</dbReference>
<dbReference type="AlphaFoldDB" id="A0AA39HW33"/>
<evidence type="ECO:0000313" key="2">
    <source>
        <dbReference type="EMBL" id="KAK0413107.1"/>
    </source>
</evidence>
<accession>A0AA39HW33</accession>